<sequence>MTDLPDRAWFTPLLNRIADAAGERAALVLATEKACQEIHIPTKVHAGHWLAKLVGLDEAKAIAEVFGGRNIVLPPSVGGQKRKRASILAEMIDKGHTVNRITAATGVARSTVYDHRAKLKASPKDDPQGSLF</sequence>
<evidence type="ECO:0000313" key="2">
    <source>
        <dbReference type="Proteomes" id="UP000601041"/>
    </source>
</evidence>
<protein>
    <submittedName>
        <fullName evidence="1">Helix-turn-helix domain-containing protein</fullName>
    </submittedName>
</protein>
<organism evidence="1 2">
    <name type="scientific">Pseudorhizobium halotolerans</name>
    <dbReference type="NCBI Taxonomy" id="1233081"/>
    <lineage>
        <taxon>Bacteria</taxon>
        <taxon>Pseudomonadati</taxon>
        <taxon>Pseudomonadota</taxon>
        <taxon>Alphaproteobacteria</taxon>
        <taxon>Hyphomicrobiales</taxon>
        <taxon>Rhizobiaceae</taxon>
        <taxon>Rhizobium/Agrobacterium group</taxon>
        <taxon>Pseudorhizobium</taxon>
    </lineage>
</organism>
<accession>A0ABN7K2P6</accession>
<comment type="caution">
    <text evidence="1">The sequence shown here is derived from an EMBL/GenBank/DDBJ whole genome shotgun (WGS) entry which is preliminary data.</text>
</comment>
<dbReference type="RefSeq" id="WP_142589850.1">
    <property type="nucleotide sequence ID" value="NZ_CABFWE030000016.1"/>
</dbReference>
<dbReference type="Proteomes" id="UP000601041">
    <property type="component" value="Unassembled WGS sequence"/>
</dbReference>
<reference evidence="1 2" key="1">
    <citation type="submission" date="2020-11" db="EMBL/GenBank/DDBJ databases">
        <authorList>
            <person name="Lassalle F."/>
        </authorList>
    </citation>
    <scope>NUCLEOTIDE SEQUENCE [LARGE SCALE GENOMIC DNA]</scope>
    <source>
        <strain evidence="1 2">AB21</strain>
    </source>
</reference>
<name>A0ABN7K2P6_9HYPH</name>
<proteinExistence type="predicted"/>
<dbReference type="EMBL" id="CABFWE030000016">
    <property type="protein sequence ID" value="CAD7055355.1"/>
    <property type="molecule type" value="Genomic_DNA"/>
</dbReference>
<gene>
    <name evidence="1" type="ORF">RHAB21_00702</name>
</gene>
<evidence type="ECO:0000313" key="1">
    <source>
        <dbReference type="EMBL" id="CAD7055355.1"/>
    </source>
</evidence>
<keyword evidence="2" id="KW-1185">Reference proteome</keyword>